<feature type="domain" description="BON" evidence="3">
    <location>
        <begin position="36"/>
        <end position="104"/>
    </location>
</feature>
<feature type="compositionally biased region" description="Basic and acidic residues" evidence="1">
    <location>
        <begin position="155"/>
        <end position="188"/>
    </location>
</feature>
<dbReference type="Gene3D" id="3.30.1340.30">
    <property type="match status" value="1"/>
</dbReference>
<feature type="region of interest" description="Disordered" evidence="1">
    <location>
        <begin position="117"/>
        <end position="188"/>
    </location>
</feature>
<evidence type="ECO:0000313" key="5">
    <source>
        <dbReference type="Proteomes" id="UP001212042"/>
    </source>
</evidence>
<feature type="compositionally biased region" description="Polar residues" evidence="1">
    <location>
        <begin position="135"/>
        <end position="144"/>
    </location>
</feature>
<feature type="signal peptide" evidence="2">
    <location>
        <begin position="1"/>
        <end position="28"/>
    </location>
</feature>
<dbReference type="Pfam" id="PF04972">
    <property type="entry name" value="BON"/>
    <property type="match status" value="1"/>
</dbReference>
<feature type="chain" id="PRO_5045917646" evidence="2">
    <location>
        <begin position="29"/>
        <end position="188"/>
    </location>
</feature>
<proteinExistence type="predicted"/>
<comment type="caution">
    <text evidence="4">The sequence shown here is derived from an EMBL/GenBank/DDBJ whole genome shotgun (WGS) entry which is preliminary data.</text>
</comment>
<protein>
    <submittedName>
        <fullName evidence="4">BON domain-containing protein</fullName>
    </submittedName>
</protein>
<evidence type="ECO:0000313" key="4">
    <source>
        <dbReference type="EMBL" id="MDA7088298.1"/>
    </source>
</evidence>
<keyword evidence="5" id="KW-1185">Reference proteome</keyword>
<accession>A0ABT4XJ97</accession>
<dbReference type="Proteomes" id="UP001212042">
    <property type="component" value="Unassembled WGS sequence"/>
</dbReference>
<reference evidence="4 5" key="1">
    <citation type="submission" date="2023-01" db="EMBL/GenBank/DDBJ databases">
        <title>Pseudomonas SA3-5T sp. nov., isolated from tidal flat sediment.</title>
        <authorList>
            <person name="Kim H.S."/>
            <person name="Kim J.-S."/>
            <person name="Suh M.K."/>
            <person name="Eom M.K."/>
            <person name="Lee J.-S."/>
        </authorList>
    </citation>
    <scope>NUCLEOTIDE SEQUENCE [LARGE SCALE GENOMIC DNA]</scope>
    <source>
        <strain evidence="4 5">SA3-5</strain>
    </source>
</reference>
<sequence>MPLHPCKNALTSGVVFAIVATMSNTVGAQPLSQDVADARQETQVWKAYALNPHLSADHLEVSVLNGKATLSGEVETAANKTLAKAIALSVKGILAVDNRIVVQTKLIEVDSQVRAGAEQSGSDSWISDPGPSALLHTNATSTPLTPLERGAVSKPGDKPANRAKFPTEQERPQPSPELKRLNPDAFRF</sequence>
<name>A0ABT4XJ97_9PSED</name>
<evidence type="ECO:0000256" key="2">
    <source>
        <dbReference type="SAM" id="SignalP"/>
    </source>
</evidence>
<dbReference type="RefSeq" id="WP_271349150.1">
    <property type="nucleotide sequence ID" value="NZ_JAQJZJ010000009.1"/>
</dbReference>
<gene>
    <name evidence="4" type="ORF">PH586_18085</name>
</gene>
<keyword evidence="2" id="KW-0732">Signal</keyword>
<dbReference type="InterPro" id="IPR007055">
    <property type="entry name" value="BON_dom"/>
</dbReference>
<dbReference type="PROSITE" id="PS50914">
    <property type="entry name" value="BON"/>
    <property type="match status" value="1"/>
</dbReference>
<organism evidence="4 5">
    <name type="scientific">Pseudomonas aestuarii</name>
    <dbReference type="NCBI Taxonomy" id="3018340"/>
    <lineage>
        <taxon>Bacteria</taxon>
        <taxon>Pseudomonadati</taxon>
        <taxon>Pseudomonadota</taxon>
        <taxon>Gammaproteobacteria</taxon>
        <taxon>Pseudomonadales</taxon>
        <taxon>Pseudomonadaceae</taxon>
        <taxon>Pseudomonas</taxon>
    </lineage>
</organism>
<dbReference type="EMBL" id="JAQJZJ010000009">
    <property type="protein sequence ID" value="MDA7088298.1"/>
    <property type="molecule type" value="Genomic_DNA"/>
</dbReference>
<evidence type="ECO:0000256" key="1">
    <source>
        <dbReference type="SAM" id="MobiDB-lite"/>
    </source>
</evidence>
<evidence type="ECO:0000259" key="3">
    <source>
        <dbReference type="PROSITE" id="PS50914"/>
    </source>
</evidence>